<reference evidence="2" key="1">
    <citation type="submission" date="2017-02" db="UniProtKB">
        <authorList>
            <consortium name="WormBaseParasite"/>
        </authorList>
    </citation>
    <scope>IDENTIFICATION</scope>
</reference>
<evidence type="ECO:0000313" key="1">
    <source>
        <dbReference type="Proteomes" id="UP000036681"/>
    </source>
</evidence>
<protein>
    <submittedName>
        <fullName evidence="2">Uncharacterized protein</fullName>
    </submittedName>
</protein>
<dbReference type="WBParaSite" id="ALUE_0000643401-mRNA-1">
    <property type="protein sequence ID" value="ALUE_0000643401-mRNA-1"/>
    <property type="gene ID" value="ALUE_0000643401"/>
</dbReference>
<accession>A0A0M3HUG5</accession>
<keyword evidence="1" id="KW-1185">Reference proteome</keyword>
<name>A0A0M3HUG5_ASCLU</name>
<dbReference type="AlphaFoldDB" id="A0A0M3HUG5"/>
<sequence length="42" mass="4723">MEDLFNVSFTAAINTLKKRKSALLNSITAATFTDNNYSNLFH</sequence>
<dbReference type="Proteomes" id="UP000036681">
    <property type="component" value="Unplaced"/>
</dbReference>
<proteinExistence type="predicted"/>
<evidence type="ECO:0000313" key="2">
    <source>
        <dbReference type="WBParaSite" id="ALUE_0000643401-mRNA-1"/>
    </source>
</evidence>
<organism evidence="1 2">
    <name type="scientific">Ascaris lumbricoides</name>
    <name type="common">Giant roundworm</name>
    <dbReference type="NCBI Taxonomy" id="6252"/>
    <lineage>
        <taxon>Eukaryota</taxon>
        <taxon>Metazoa</taxon>
        <taxon>Ecdysozoa</taxon>
        <taxon>Nematoda</taxon>
        <taxon>Chromadorea</taxon>
        <taxon>Rhabditida</taxon>
        <taxon>Spirurina</taxon>
        <taxon>Ascaridomorpha</taxon>
        <taxon>Ascaridoidea</taxon>
        <taxon>Ascarididae</taxon>
        <taxon>Ascaris</taxon>
    </lineage>
</organism>